<dbReference type="AlphaFoldDB" id="A0A1F7XAB3"/>
<dbReference type="Pfam" id="PF11258">
    <property type="entry name" value="DUF3048"/>
    <property type="match status" value="1"/>
</dbReference>
<dbReference type="Pfam" id="PF17479">
    <property type="entry name" value="DUF3048_C"/>
    <property type="match status" value="1"/>
</dbReference>
<proteinExistence type="predicted"/>
<keyword evidence="1" id="KW-0812">Transmembrane</keyword>
<keyword evidence="1" id="KW-1133">Transmembrane helix</keyword>
<keyword evidence="1" id="KW-0472">Membrane</keyword>
<dbReference type="SUPFAM" id="SSF159774">
    <property type="entry name" value="YerB-like"/>
    <property type="match status" value="1"/>
</dbReference>
<dbReference type="InterPro" id="IPR021416">
    <property type="entry name" value="DUF3048_N"/>
</dbReference>
<organism evidence="4 5">
    <name type="scientific">Candidatus Woesebacteria bacterium RBG_16_34_12</name>
    <dbReference type="NCBI Taxonomy" id="1802480"/>
    <lineage>
        <taxon>Bacteria</taxon>
        <taxon>Candidatus Woeseibacteriota</taxon>
    </lineage>
</organism>
<dbReference type="Proteomes" id="UP000177053">
    <property type="component" value="Unassembled WGS sequence"/>
</dbReference>
<name>A0A1F7XAB3_9BACT</name>
<gene>
    <name evidence="4" type="ORF">A2Z22_01575</name>
</gene>
<dbReference type="InterPro" id="IPR023158">
    <property type="entry name" value="YerB-like_sf"/>
</dbReference>
<dbReference type="InterPro" id="IPR035328">
    <property type="entry name" value="DUF3048_C"/>
</dbReference>
<evidence type="ECO:0000259" key="2">
    <source>
        <dbReference type="Pfam" id="PF11258"/>
    </source>
</evidence>
<feature type="domain" description="DUF3048" evidence="3">
    <location>
        <begin position="288"/>
        <end position="393"/>
    </location>
</feature>
<evidence type="ECO:0000313" key="4">
    <source>
        <dbReference type="EMBL" id="OGM11903.1"/>
    </source>
</evidence>
<accession>A0A1F7XAB3</accession>
<evidence type="ECO:0000313" key="5">
    <source>
        <dbReference type="Proteomes" id="UP000177053"/>
    </source>
</evidence>
<reference evidence="4 5" key="1">
    <citation type="journal article" date="2016" name="Nat. Commun.">
        <title>Thousands of microbial genomes shed light on interconnected biogeochemical processes in an aquifer system.</title>
        <authorList>
            <person name="Anantharaman K."/>
            <person name="Brown C.T."/>
            <person name="Hug L.A."/>
            <person name="Sharon I."/>
            <person name="Castelle C.J."/>
            <person name="Probst A.J."/>
            <person name="Thomas B.C."/>
            <person name="Singh A."/>
            <person name="Wilkins M.J."/>
            <person name="Karaoz U."/>
            <person name="Brodie E.L."/>
            <person name="Williams K.H."/>
            <person name="Hubbard S.S."/>
            <person name="Banfield J.F."/>
        </authorList>
    </citation>
    <scope>NUCLEOTIDE SEQUENCE [LARGE SCALE GENOMIC DNA]</scope>
</reference>
<comment type="caution">
    <text evidence="4">The sequence shown here is derived from an EMBL/GenBank/DDBJ whole genome shotgun (WGS) entry which is preliminary data.</text>
</comment>
<dbReference type="Gene3D" id="3.50.90.10">
    <property type="entry name" value="YerB-like"/>
    <property type="match status" value="1"/>
</dbReference>
<evidence type="ECO:0000259" key="3">
    <source>
        <dbReference type="Pfam" id="PF17479"/>
    </source>
</evidence>
<evidence type="ECO:0000256" key="1">
    <source>
        <dbReference type="SAM" id="Phobius"/>
    </source>
</evidence>
<sequence>MRKTFSKILNLFTSKKFTIIASFIGLYLLSTGASWAIFSFLKSEPEMSDSEAKSMREKIAGLPKTEECPLNGMFYTKPEKEVWQERRPIAAMIENHQESRPPSGLSKADIIYEAVAEGGITRFLSIFYCGAVAEDVKIAPVRSARVFYIDWASEYGDFPIFMHVGGANDYAGYGDTAKDARALELLTTLGWRVPKGNDFDTTYDSGFPIFWRNYERLDHPVATEHTMMASLDAAYEEAKKRGFTAQSEDGGKWDENFLSWQFIDDQATSPAKAKEISFKFWEDSLDSENYAVVWKYDELGNKYLRENGGKSHTDLTTGEQLSAKNVVILFAKEKTSVDRNKHILYTTIGEGDALIFQNGNVIEGTWEKESREERTKFFDEDGGEIAFVRGPIWFEVLPKGNEVAY</sequence>
<feature type="transmembrane region" description="Helical" evidence="1">
    <location>
        <begin position="20"/>
        <end position="41"/>
    </location>
</feature>
<protein>
    <recommendedName>
        <fullName evidence="6">Lipoprotein YerB</fullName>
    </recommendedName>
</protein>
<feature type="domain" description="DUF3048" evidence="2">
    <location>
        <begin position="81"/>
        <end position="243"/>
    </location>
</feature>
<evidence type="ECO:0008006" key="6">
    <source>
        <dbReference type="Google" id="ProtNLM"/>
    </source>
</evidence>
<dbReference type="EMBL" id="MGFS01000007">
    <property type="protein sequence ID" value="OGM11903.1"/>
    <property type="molecule type" value="Genomic_DNA"/>
</dbReference>